<sequence>MNKRLSLTLTLLLLTTILEACGSGSTTTSDPAPSAGAASTKAPAKAAEPVTITFMHFKSDVTDGIQKIVDQFEKQNPTIKVEVQPVKYDDYYTLLKTKMASGDVIDIFTLNAGSQTKLFADGGYLMDISDQPFMKNFEPNVIKEQATDGKNYLMPVNSSPIAVFYNKKIFKDLNLEIPKTYDALMAAAKKIKDSGKTAFALGWKDAWTMKMWEERDFPSNTGLIANQPDFFSKIEKGTAKFADNPAVKTTIEHVKQLYDYGNKDQLGVDYNGAVDLFAKGDAAMMYMGTWPLADLEKKNPDLYNNNLGYFPYPFSNDEAKNKLEFNPDASLAIGSKSTHKEAALKFLAYMGSKEGGDAWVTNTKLLSYVKGTNTNIAPAINDLKPYIDAGKIYNSQIYVANTSIDWSTQFSQNLQKFIFNKMTPDEIVKDMDAWVEKNHK</sequence>
<dbReference type="InterPro" id="IPR006059">
    <property type="entry name" value="SBP"/>
</dbReference>
<comment type="caution">
    <text evidence="5">The sequence shown here is derived from an EMBL/GenBank/DDBJ whole genome shotgun (WGS) entry which is preliminary data.</text>
</comment>
<dbReference type="Proteomes" id="UP000615455">
    <property type="component" value="Unassembled WGS sequence"/>
</dbReference>
<dbReference type="PANTHER" id="PTHR43649:SF12">
    <property type="entry name" value="DIACETYLCHITOBIOSE BINDING PROTEIN DASA"/>
    <property type="match status" value="1"/>
</dbReference>
<name>A0ABQ2BRQ9_9BACL</name>
<protein>
    <recommendedName>
        <fullName evidence="7">Extracellular solute-binding protein</fullName>
    </recommendedName>
</protein>
<dbReference type="CDD" id="cd13585">
    <property type="entry name" value="PBP2_TMBP_like"/>
    <property type="match status" value="1"/>
</dbReference>
<evidence type="ECO:0000256" key="4">
    <source>
        <dbReference type="SAM" id="SignalP"/>
    </source>
</evidence>
<dbReference type="InterPro" id="IPR006061">
    <property type="entry name" value="SBP_1_CS"/>
</dbReference>
<dbReference type="PANTHER" id="PTHR43649">
    <property type="entry name" value="ARABINOSE-BINDING PROTEIN-RELATED"/>
    <property type="match status" value="1"/>
</dbReference>
<dbReference type="RefSeq" id="WP_189007740.1">
    <property type="nucleotide sequence ID" value="NZ_BMHE01000002.1"/>
</dbReference>
<keyword evidence="2" id="KW-0813">Transport</keyword>
<dbReference type="InterPro" id="IPR050490">
    <property type="entry name" value="Bact_solute-bd_prot1"/>
</dbReference>
<evidence type="ECO:0000256" key="3">
    <source>
        <dbReference type="ARBA" id="ARBA00022729"/>
    </source>
</evidence>
<gene>
    <name evidence="5" type="ORF">GCM10008018_07420</name>
</gene>
<evidence type="ECO:0000256" key="1">
    <source>
        <dbReference type="ARBA" id="ARBA00008520"/>
    </source>
</evidence>
<keyword evidence="6" id="KW-1185">Reference proteome</keyword>
<feature type="signal peptide" evidence="4">
    <location>
        <begin position="1"/>
        <end position="20"/>
    </location>
</feature>
<keyword evidence="3 4" id="KW-0732">Signal</keyword>
<dbReference type="SUPFAM" id="SSF53850">
    <property type="entry name" value="Periplasmic binding protein-like II"/>
    <property type="match status" value="1"/>
</dbReference>
<evidence type="ECO:0000313" key="5">
    <source>
        <dbReference type="EMBL" id="GGI44501.1"/>
    </source>
</evidence>
<evidence type="ECO:0000313" key="6">
    <source>
        <dbReference type="Proteomes" id="UP000615455"/>
    </source>
</evidence>
<dbReference type="EMBL" id="BMHE01000002">
    <property type="protein sequence ID" value="GGI44501.1"/>
    <property type="molecule type" value="Genomic_DNA"/>
</dbReference>
<reference evidence="6" key="1">
    <citation type="journal article" date="2019" name="Int. J. Syst. Evol. Microbiol.">
        <title>The Global Catalogue of Microorganisms (GCM) 10K type strain sequencing project: providing services to taxonomists for standard genome sequencing and annotation.</title>
        <authorList>
            <consortium name="The Broad Institute Genomics Platform"/>
            <consortium name="The Broad Institute Genome Sequencing Center for Infectious Disease"/>
            <person name="Wu L."/>
            <person name="Ma J."/>
        </authorList>
    </citation>
    <scope>NUCLEOTIDE SEQUENCE [LARGE SCALE GENOMIC DNA]</scope>
    <source>
        <strain evidence="6">CGMCC 1.15043</strain>
    </source>
</reference>
<dbReference type="Gene3D" id="3.40.190.10">
    <property type="entry name" value="Periplasmic binding protein-like II"/>
    <property type="match status" value="2"/>
</dbReference>
<accession>A0ABQ2BRQ9</accession>
<organism evidence="5 6">
    <name type="scientific">Paenibacillus marchantiophytorum</name>
    <dbReference type="NCBI Taxonomy" id="1619310"/>
    <lineage>
        <taxon>Bacteria</taxon>
        <taxon>Bacillati</taxon>
        <taxon>Bacillota</taxon>
        <taxon>Bacilli</taxon>
        <taxon>Bacillales</taxon>
        <taxon>Paenibacillaceae</taxon>
        <taxon>Paenibacillus</taxon>
    </lineage>
</organism>
<feature type="chain" id="PRO_5046421907" description="Extracellular solute-binding protein" evidence="4">
    <location>
        <begin position="21"/>
        <end position="440"/>
    </location>
</feature>
<evidence type="ECO:0000256" key="2">
    <source>
        <dbReference type="ARBA" id="ARBA00022448"/>
    </source>
</evidence>
<proteinExistence type="inferred from homology"/>
<dbReference type="PROSITE" id="PS01037">
    <property type="entry name" value="SBP_BACTERIAL_1"/>
    <property type="match status" value="1"/>
</dbReference>
<evidence type="ECO:0008006" key="7">
    <source>
        <dbReference type="Google" id="ProtNLM"/>
    </source>
</evidence>
<dbReference type="Pfam" id="PF01547">
    <property type="entry name" value="SBP_bac_1"/>
    <property type="match status" value="1"/>
</dbReference>
<comment type="similarity">
    <text evidence="1">Belongs to the bacterial solute-binding protein 1 family.</text>
</comment>